<dbReference type="OrthoDB" id="3997174at2759"/>
<evidence type="ECO:0000313" key="2">
    <source>
        <dbReference type="Proteomes" id="UP000769157"/>
    </source>
</evidence>
<dbReference type="EMBL" id="JAEUBE010000378">
    <property type="protein sequence ID" value="KAH3662430.1"/>
    <property type="molecule type" value="Genomic_DNA"/>
</dbReference>
<proteinExistence type="predicted"/>
<comment type="caution">
    <text evidence="1">The sequence shown here is derived from an EMBL/GenBank/DDBJ whole genome shotgun (WGS) entry which is preliminary data.</text>
</comment>
<protein>
    <submittedName>
        <fullName evidence="1">Uncharacterized protein</fullName>
    </submittedName>
</protein>
<sequence>MLNSRNISSVLSQVLKPAPEITSLQPYSISLLSVSTKQPLVSCFQNTTRKETNGSSDNYIDANIAPSENIRILSLISLRLWNEKPDPEQDWLVIRFNSYLIYLYKINQEYLVMLCCDLQYPKVLAIKKLEKLSEYMRKEL</sequence>
<organism evidence="1 2">
    <name type="scientific">Ogataea philodendri</name>
    <dbReference type="NCBI Taxonomy" id="1378263"/>
    <lineage>
        <taxon>Eukaryota</taxon>
        <taxon>Fungi</taxon>
        <taxon>Dikarya</taxon>
        <taxon>Ascomycota</taxon>
        <taxon>Saccharomycotina</taxon>
        <taxon>Pichiomycetes</taxon>
        <taxon>Pichiales</taxon>
        <taxon>Pichiaceae</taxon>
        <taxon>Ogataea</taxon>
    </lineage>
</organism>
<accession>A0A9P8NZ85</accession>
<dbReference type="GeneID" id="70237646"/>
<keyword evidence="2" id="KW-1185">Reference proteome</keyword>
<dbReference type="GO" id="GO:0071986">
    <property type="term" value="C:Ragulator complex"/>
    <property type="evidence" value="ECO:0007669"/>
    <property type="project" value="InterPro"/>
</dbReference>
<dbReference type="InterPro" id="IPR011012">
    <property type="entry name" value="Longin-like_dom_sf"/>
</dbReference>
<dbReference type="SUPFAM" id="SSF64356">
    <property type="entry name" value="SNARE-like"/>
    <property type="match status" value="1"/>
</dbReference>
<dbReference type="Pfam" id="PF16818">
    <property type="entry name" value="SLM4"/>
    <property type="match status" value="1"/>
</dbReference>
<dbReference type="Proteomes" id="UP000769157">
    <property type="component" value="Unassembled WGS sequence"/>
</dbReference>
<reference evidence="1" key="2">
    <citation type="submission" date="2021-01" db="EMBL/GenBank/DDBJ databases">
        <authorList>
            <person name="Schikora-Tamarit M.A."/>
        </authorList>
    </citation>
    <scope>NUCLEOTIDE SEQUENCE</scope>
    <source>
        <strain evidence="1">CBS6075</strain>
    </source>
</reference>
<reference evidence="1" key="1">
    <citation type="journal article" date="2021" name="Open Biol.">
        <title>Shared evolutionary footprints suggest mitochondrial oxidative damage underlies multiple complex I losses in fungi.</title>
        <authorList>
            <person name="Schikora-Tamarit M.A."/>
            <person name="Marcet-Houben M."/>
            <person name="Nosek J."/>
            <person name="Gabaldon T."/>
        </authorList>
    </citation>
    <scope>NUCLEOTIDE SEQUENCE</scope>
    <source>
        <strain evidence="1">CBS6075</strain>
    </source>
</reference>
<dbReference type="InterPro" id="IPR020233">
    <property type="entry name" value="Slm4"/>
</dbReference>
<dbReference type="RefSeq" id="XP_046059519.1">
    <property type="nucleotide sequence ID" value="XM_046206889.1"/>
</dbReference>
<dbReference type="AlphaFoldDB" id="A0A9P8NZ85"/>
<evidence type="ECO:0000313" key="1">
    <source>
        <dbReference type="EMBL" id="KAH3662430.1"/>
    </source>
</evidence>
<name>A0A9P8NZ85_9ASCO</name>
<dbReference type="GO" id="GO:0007165">
    <property type="term" value="P:signal transduction"/>
    <property type="evidence" value="ECO:0007669"/>
    <property type="project" value="InterPro"/>
</dbReference>
<gene>
    <name evidence="1" type="ORF">OGAPHI_005682</name>
</gene>